<organism evidence="3 4">
    <name type="scientific">Amycolatopsis pithecellobii</name>
    <dbReference type="NCBI Taxonomy" id="664692"/>
    <lineage>
        <taxon>Bacteria</taxon>
        <taxon>Bacillati</taxon>
        <taxon>Actinomycetota</taxon>
        <taxon>Actinomycetes</taxon>
        <taxon>Pseudonocardiales</taxon>
        <taxon>Pseudonocardiaceae</taxon>
        <taxon>Amycolatopsis</taxon>
    </lineage>
</organism>
<dbReference type="GO" id="GO:0048038">
    <property type="term" value="F:quinone binding"/>
    <property type="evidence" value="ECO:0007669"/>
    <property type="project" value="TreeGrafter"/>
</dbReference>
<dbReference type="Pfam" id="PF13561">
    <property type="entry name" value="adh_short_C2"/>
    <property type="match status" value="1"/>
</dbReference>
<dbReference type="Proteomes" id="UP000440096">
    <property type="component" value="Unassembled WGS sequence"/>
</dbReference>
<dbReference type="InterPro" id="IPR002347">
    <property type="entry name" value="SDR_fam"/>
</dbReference>
<dbReference type="SUPFAM" id="SSF51735">
    <property type="entry name" value="NAD(P)-binding Rossmann-fold domains"/>
    <property type="match status" value="1"/>
</dbReference>
<accession>A0A6N7Z4U8</accession>
<comment type="similarity">
    <text evidence="1">Belongs to the short-chain dehydrogenases/reductases (SDR) family.</text>
</comment>
<dbReference type="Gene3D" id="3.40.50.720">
    <property type="entry name" value="NAD(P)-binding Rossmann-like Domain"/>
    <property type="match status" value="1"/>
</dbReference>
<dbReference type="OrthoDB" id="9804774at2"/>
<sequence length="258" mass="27246">MEFQMSLEGKTAVVTGAARGIGYAYCRRLAAEGANVVAVDVIDATGSLDELPGAAEKLAVCCDVSQPDQVADVEKAVTARFGRCDILVNNAAVFLRAALADLTLSDWRRIQTTNVDSMFLFAKAFAPGMRAAGWGRIVNTGSTMTLSQVRGQLAYMTSKGAVHTLTRALANELGDDGVTVNAIAPSVVPTEGFYARPPGPAGLTNDEEMDLIVATQTIKRWSTTEDLANVLAFLVSENASFMTGQILHVDGGRVRSGA</sequence>
<dbReference type="PANTHER" id="PTHR42760">
    <property type="entry name" value="SHORT-CHAIN DEHYDROGENASES/REDUCTASES FAMILY MEMBER"/>
    <property type="match status" value="1"/>
</dbReference>
<reference evidence="3 4" key="1">
    <citation type="submission" date="2019-11" db="EMBL/GenBank/DDBJ databases">
        <title>Draft genome of Amycolatopsis RM579.</title>
        <authorList>
            <person name="Duangmal K."/>
            <person name="Mingma R."/>
        </authorList>
    </citation>
    <scope>NUCLEOTIDE SEQUENCE [LARGE SCALE GENOMIC DNA]</scope>
    <source>
        <strain evidence="3 4">RM579</strain>
    </source>
</reference>
<dbReference type="PANTHER" id="PTHR42760:SF133">
    <property type="entry name" value="3-OXOACYL-[ACYL-CARRIER-PROTEIN] REDUCTASE"/>
    <property type="match status" value="1"/>
</dbReference>
<dbReference type="GO" id="GO:0016616">
    <property type="term" value="F:oxidoreductase activity, acting on the CH-OH group of donors, NAD or NADP as acceptor"/>
    <property type="evidence" value="ECO:0007669"/>
    <property type="project" value="TreeGrafter"/>
</dbReference>
<dbReference type="PRINTS" id="PR00080">
    <property type="entry name" value="SDRFAMILY"/>
</dbReference>
<dbReference type="CDD" id="cd05233">
    <property type="entry name" value="SDR_c"/>
    <property type="match status" value="1"/>
</dbReference>
<dbReference type="GO" id="GO:0006633">
    <property type="term" value="P:fatty acid biosynthetic process"/>
    <property type="evidence" value="ECO:0007669"/>
    <property type="project" value="TreeGrafter"/>
</dbReference>
<proteinExistence type="inferred from homology"/>
<dbReference type="EMBL" id="WMBA01000035">
    <property type="protein sequence ID" value="MTD56499.1"/>
    <property type="molecule type" value="Genomic_DNA"/>
</dbReference>
<keyword evidence="4" id="KW-1185">Reference proteome</keyword>
<dbReference type="AlphaFoldDB" id="A0A6N7Z4U8"/>
<name>A0A6N7Z4U8_9PSEU</name>
<dbReference type="InterPro" id="IPR036291">
    <property type="entry name" value="NAD(P)-bd_dom_sf"/>
</dbReference>
<evidence type="ECO:0000256" key="1">
    <source>
        <dbReference type="ARBA" id="ARBA00006484"/>
    </source>
</evidence>
<comment type="caution">
    <text evidence="3">The sequence shown here is derived from an EMBL/GenBank/DDBJ whole genome shotgun (WGS) entry which is preliminary data.</text>
</comment>
<dbReference type="FunFam" id="3.40.50.720:FF:000084">
    <property type="entry name" value="Short-chain dehydrogenase reductase"/>
    <property type="match status" value="1"/>
</dbReference>
<evidence type="ECO:0000313" key="4">
    <source>
        <dbReference type="Proteomes" id="UP000440096"/>
    </source>
</evidence>
<keyword evidence="2" id="KW-0560">Oxidoreductase</keyword>
<evidence type="ECO:0000313" key="3">
    <source>
        <dbReference type="EMBL" id="MTD56499.1"/>
    </source>
</evidence>
<protein>
    <submittedName>
        <fullName evidence="3">SDR family oxidoreductase</fullName>
    </submittedName>
</protein>
<evidence type="ECO:0000256" key="2">
    <source>
        <dbReference type="ARBA" id="ARBA00023002"/>
    </source>
</evidence>
<gene>
    <name evidence="3" type="ORF">GKO32_21345</name>
</gene>
<dbReference type="PRINTS" id="PR00081">
    <property type="entry name" value="GDHRDH"/>
</dbReference>